<dbReference type="OrthoDB" id="406838at2759"/>
<sequence>MAQLSTEVFGKGKNATLKSGVKCPELSEKLMIGNNGYSCKTQEATQAAAGNSGPDKIMLGWKHEVPRWKKPTKLKWAVYYNGWGADGQAAYAANKLNDAAKQWNALDLGVTFEWVDSIDDSTFALQYRKAAGSTLAEAFFPNEDMTNTVTVYQSAFDPRNIGSMDAIFLHELGHVLGLRHEFAQIEGDFVPFGARNPKSVMSYNFPPAMQDSDKVDTQGFYAFTGTSIDTYNISDKTPYTAA</sequence>
<dbReference type="Pfam" id="PF12388">
    <property type="entry name" value="Peptidase_M57"/>
    <property type="match status" value="1"/>
</dbReference>
<gene>
    <name evidence="1" type="ORF">K461DRAFT_281014</name>
</gene>
<dbReference type="EMBL" id="ML996090">
    <property type="protein sequence ID" value="KAF2149797.1"/>
    <property type="molecule type" value="Genomic_DNA"/>
</dbReference>
<keyword evidence="2" id="KW-1185">Reference proteome</keyword>
<dbReference type="GO" id="GO:0008237">
    <property type="term" value="F:metallopeptidase activity"/>
    <property type="evidence" value="ECO:0007669"/>
    <property type="project" value="InterPro"/>
</dbReference>
<reference evidence="1" key="1">
    <citation type="journal article" date="2020" name="Stud. Mycol.">
        <title>101 Dothideomycetes genomes: a test case for predicting lifestyles and emergence of pathogens.</title>
        <authorList>
            <person name="Haridas S."/>
            <person name="Albert R."/>
            <person name="Binder M."/>
            <person name="Bloem J."/>
            <person name="Labutti K."/>
            <person name="Salamov A."/>
            <person name="Andreopoulos B."/>
            <person name="Baker S."/>
            <person name="Barry K."/>
            <person name="Bills G."/>
            <person name="Bluhm B."/>
            <person name="Cannon C."/>
            <person name="Castanera R."/>
            <person name="Culley D."/>
            <person name="Daum C."/>
            <person name="Ezra D."/>
            <person name="Gonzalez J."/>
            <person name="Henrissat B."/>
            <person name="Kuo A."/>
            <person name="Liang C."/>
            <person name="Lipzen A."/>
            <person name="Lutzoni F."/>
            <person name="Magnuson J."/>
            <person name="Mondo S."/>
            <person name="Nolan M."/>
            <person name="Ohm R."/>
            <person name="Pangilinan J."/>
            <person name="Park H.-J."/>
            <person name="Ramirez L."/>
            <person name="Alfaro M."/>
            <person name="Sun H."/>
            <person name="Tritt A."/>
            <person name="Yoshinaga Y."/>
            <person name="Zwiers L.-H."/>
            <person name="Turgeon B."/>
            <person name="Goodwin S."/>
            <person name="Spatafora J."/>
            <person name="Crous P."/>
            <person name="Grigoriev I."/>
        </authorList>
    </citation>
    <scope>NUCLEOTIDE SEQUENCE</scope>
    <source>
        <strain evidence="1">CBS 260.36</strain>
    </source>
</reference>
<dbReference type="InterPro" id="IPR024079">
    <property type="entry name" value="MetalloPept_cat_dom_sf"/>
</dbReference>
<dbReference type="InterPro" id="IPR024653">
    <property type="entry name" value="Peptidase_M10/M27/M57"/>
</dbReference>
<proteinExistence type="predicted"/>
<evidence type="ECO:0000313" key="1">
    <source>
        <dbReference type="EMBL" id="KAF2149797.1"/>
    </source>
</evidence>
<dbReference type="AlphaFoldDB" id="A0A9P4ITN2"/>
<organism evidence="1 2">
    <name type="scientific">Myriangium duriaei CBS 260.36</name>
    <dbReference type="NCBI Taxonomy" id="1168546"/>
    <lineage>
        <taxon>Eukaryota</taxon>
        <taxon>Fungi</taxon>
        <taxon>Dikarya</taxon>
        <taxon>Ascomycota</taxon>
        <taxon>Pezizomycotina</taxon>
        <taxon>Dothideomycetes</taxon>
        <taxon>Dothideomycetidae</taxon>
        <taxon>Myriangiales</taxon>
        <taxon>Myriangiaceae</taxon>
        <taxon>Myriangium</taxon>
    </lineage>
</organism>
<dbReference type="SUPFAM" id="SSF55486">
    <property type="entry name" value="Metalloproteases ('zincins'), catalytic domain"/>
    <property type="match status" value="1"/>
</dbReference>
<protein>
    <recommendedName>
        <fullName evidence="3">Peptidase metallopeptidase domain-containing protein</fullName>
    </recommendedName>
</protein>
<evidence type="ECO:0008006" key="3">
    <source>
        <dbReference type="Google" id="ProtNLM"/>
    </source>
</evidence>
<dbReference type="Gene3D" id="3.40.390.10">
    <property type="entry name" value="Collagenase (Catalytic Domain)"/>
    <property type="match status" value="1"/>
</dbReference>
<accession>A0A9P4ITN2</accession>
<name>A0A9P4ITN2_9PEZI</name>
<dbReference type="Proteomes" id="UP000799439">
    <property type="component" value="Unassembled WGS sequence"/>
</dbReference>
<evidence type="ECO:0000313" key="2">
    <source>
        <dbReference type="Proteomes" id="UP000799439"/>
    </source>
</evidence>
<comment type="caution">
    <text evidence="1">The sequence shown here is derived from an EMBL/GenBank/DDBJ whole genome shotgun (WGS) entry which is preliminary data.</text>
</comment>